<feature type="compositionally biased region" description="Acidic residues" evidence="1">
    <location>
        <begin position="96"/>
        <end position="113"/>
    </location>
</feature>
<sequence length="725" mass="85980">MEQNKDDNNYEKEEDEGSFGIYNKLGNEYIHDNNNDNHQLTDDKRKIKKHIGYSMTNNILDFKRFRGFKRRKKKTKKKKKSHDNINMKSYHNSDDNNNDNSDDNNNDNSDDNNDGSNHNKNKIKNKYNKYFHFNKIYKIRNNRRRRAFLPKALSGTLPKLKRKKKGRRLLFSDTITNVYQTKCMNVILQNLCPHMPNFGIIYNTDLHISIDAERGLYITGYINKKNYNFLASRNTKDNFEDNEVKIKIIKKRKNTYNTFNHNKYNDKHIYSWIDDIKELSLDGWVKCELAGCLEAVIFIHGYNTSHLEALQILGQMASFGNFPNYIKLFLFNWPSGKNLLEFFIAKDNSQNKKVHHAFKSFLDTLRNNGIRQIHIITHSMGTRMFLLAFHDIVSSELFSTIEEKEKDEKYQNKMKLITLTMMNPEYYLSDFVNKEYIFLRSFCTVISIYCDSNDKALKWAEIFSGTKSLGKNVFDLNISKEDISKKYNGRGVNYLFDSNQLDYYSISMENNKKIPNKKNMNIQKNTDDKIDYNIDHNIISSFFDCENLEITNNKKKNKKFKFKIKIAEKLRTLVHFFFGKEYVKNKTYINDQNSLQINDNDNDDDVDEDDCSLNKNKKQNILHQPPMFRNTLLVFTGIEPTYCYKDNRDWLDVDVIDTTWLGSNVHTLRHSYWSLNREIIEDIRELIVTRKRARQRTSRLDRREGNVWVYRVAPSHLKSIFDSDI</sequence>
<dbReference type="Pfam" id="PF05990">
    <property type="entry name" value="DUF900"/>
    <property type="match status" value="1"/>
</dbReference>
<dbReference type="PANTHER" id="PTHR36513:SF1">
    <property type="entry name" value="TRANSMEMBRANE PROTEIN"/>
    <property type="match status" value="1"/>
</dbReference>
<evidence type="ECO:0000313" key="2">
    <source>
        <dbReference type="EMBL" id="EUR74096.1"/>
    </source>
</evidence>
<evidence type="ECO:0000256" key="1">
    <source>
        <dbReference type="SAM" id="MobiDB-lite"/>
    </source>
</evidence>
<accession>W7F4C4</accession>
<organism evidence="2 3">
    <name type="scientific">Plasmodium falciparum (isolate 7G8)</name>
    <dbReference type="NCBI Taxonomy" id="57266"/>
    <lineage>
        <taxon>Eukaryota</taxon>
        <taxon>Sar</taxon>
        <taxon>Alveolata</taxon>
        <taxon>Apicomplexa</taxon>
        <taxon>Aconoidasida</taxon>
        <taxon>Haemosporida</taxon>
        <taxon>Plasmodiidae</taxon>
        <taxon>Plasmodium</taxon>
        <taxon>Plasmodium (Laverania)</taxon>
    </lineage>
</organism>
<reference evidence="2 3" key="2">
    <citation type="submission" date="2013-02" db="EMBL/GenBank/DDBJ databases">
        <title>The Genome Sequence of Plasmodium falciparum 7G8.</title>
        <authorList>
            <consortium name="The Broad Institute Genome Sequencing Platform"/>
            <consortium name="The Broad Institute Genome Sequencing Center for Infectious Disease"/>
            <person name="Neafsey D."/>
            <person name="Cheeseman I."/>
            <person name="Volkman S."/>
            <person name="Adams J."/>
            <person name="Walker B."/>
            <person name="Young S.K."/>
            <person name="Zeng Q."/>
            <person name="Gargeya S."/>
            <person name="Fitzgerald M."/>
            <person name="Haas B."/>
            <person name="Abouelleil A."/>
            <person name="Alvarado L."/>
            <person name="Arachchi H.M."/>
            <person name="Berlin A.M."/>
            <person name="Chapman S.B."/>
            <person name="Dewar J."/>
            <person name="Goldberg J."/>
            <person name="Griggs A."/>
            <person name="Gujja S."/>
            <person name="Hansen M."/>
            <person name="Howarth C."/>
            <person name="Imamovic A."/>
            <person name="Larimer J."/>
            <person name="McCowan C."/>
            <person name="Murphy C."/>
            <person name="Neiman D."/>
            <person name="Pearson M."/>
            <person name="Priest M."/>
            <person name="Roberts A."/>
            <person name="Saif S."/>
            <person name="Shea T."/>
            <person name="Sisk P."/>
            <person name="Sykes S."/>
            <person name="Wortman J."/>
            <person name="Nusbaum C."/>
            <person name="Birren B."/>
        </authorList>
    </citation>
    <scope>NUCLEOTIDE SEQUENCE [LARGE SCALE GENOMIC DNA]</scope>
    <source>
        <strain evidence="2 3">7G8</strain>
    </source>
</reference>
<dbReference type="AlphaFoldDB" id="W7F4C4"/>
<dbReference type="Proteomes" id="UP000030688">
    <property type="component" value="Unassembled WGS sequence"/>
</dbReference>
<dbReference type="InterPro" id="IPR010297">
    <property type="entry name" value="DUF900_hydrolase"/>
</dbReference>
<name>W7F4C4_PLAF8</name>
<dbReference type="InterPro" id="IPR029058">
    <property type="entry name" value="AB_hydrolase_fold"/>
</dbReference>
<dbReference type="EMBL" id="KE123602">
    <property type="protein sequence ID" value="EUR74096.1"/>
    <property type="molecule type" value="Genomic_DNA"/>
</dbReference>
<feature type="compositionally biased region" description="Basic residues" evidence="1">
    <location>
        <begin position="65"/>
        <end position="81"/>
    </location>
</feature>
<feature type="region of interest" description="Disordered" evidence="1">
    <location>
        <begin position="64"/>
        <end position="125"/>
    </location>
</feature>
<proteinExistence type="predicted"/>
<dbReference type="PANTHER" id="PTHR36513">
    <property type="entry name" value="ABC TRANSMEMBRANE TYPE-1 DOMAIN-CONTAINING PROTEIN"/>
    <property type="match status" value="1"/>
</dbReference>
<reference evidence="3" key="1">
    <citation type="submission" date="2007-11" db="EMBL/GenBank/DDBJ databases">
        <authorList>
            <consortium name="The Broad Institute Genome Sequencing Platform"/>
            <person name="Volkman S.K."/>
            <person name="Daily J.P."/>
            <person name="Sarr O."/>
            <person name="Ndiaye D."/>
            <person name="Ndir O."/>
            <person name="Mboup S."/>
            <person name="Lukens A."/>
            <person name="Stange-Thomann N."/>
            <person name="Mauceli E."/>
            <person name="Gnerre S."/>
            <person name="Jaffe D."/>
            <person name="Zainoun J."/>
            <person name="Wiegand R.C."/>
            <person name="Birren B."/>
            <person name="Galagan J."/>
            <person name="Lander E."/>
            <person name="Wirth D.F."/>
        </authorList>
    </citation>
    <scope>NUCLEOTIDE SEQUENCE [LARGE SCALE GENOMIC DNA]</scope>
    <source>
        <strain evidence="3">7G8</strain>
    </source>
</reference>
<dbReference type="SUPFAM" id="SSF53474">
    <property type="entry name" value="alpha/beta-Hydrolases"/>
    <property type="match status" value="1"/>
</dbReference>
<evidence type="ECO:0000313" key="3">
    <source>
        <dbReference type="Proteomes" id="UP000030688"/>
    </source>
</evidence>
<protein>
    <submittedName>
        <fullName evidence="2">Uncharacterized protein</fullName>
    </submittedName>
</protein>
<gene>
    <name evidence="2" type="ORF">PFBG_01697</name>
</gene>
<dbReference type="Gene3D" id="3.40.50.1820">
    <property type="entry name" value="alpha/beta hydrolase"/>
    <property type="match status" value="1"/>
</dbReference>